<keyword evidence="2" id="KW-0812">Transmembrane</keyword>
<evidence type="ECO:0000256" key="2">
    <source>
        <dbReference type="SAM" id="Phobius"/>
    </source>
</evidence>
<dbReference type="TAIR" id="AT1G14205"/>
<keyword evidence="2" id="KW-0472">Membrane</keyword>
<sequence>MAALTSLSTVQFRVSDILGTRLKPYPQFPIRITTMSVVKPFVIEARGNTRVESPKTRNRRSRKKPPENLESVVSLEKSSNFDKSVAPRKQHLIRVCFVGYAVYSIGGIVFASLLNFDKSLAG</sequence>
<accession>Q9XI66</accession>
<proteinExistence type="predicted"/>
<keyword evidence="2" id="KW-1133">Transmembrane helix</keyword>
<protein>
    <submittedName>
        <fullName evidence="3">F7A19.30 protein</fullName>
    </submittedName>
</protein>
<dbReference type="AlphaFoldDB" id="Q9XI66"/>
<reference evidence="3" key="1">
    <citation type="submission" date="1999-06" db="EMBL/GenBank/DDBJ databases">
        <authorList>
            <person name="Federspiel N.A."/>
            <person name="Palm C.J."/>
            <person name="Conway A.B."/>
            <person name="Conn L."/>
            <person name="Hansen N.F."/>
            <person name="Altafi H."/>
            <person name="Araujo R."/>
            <person name="Huizar L."/>
            <person name="Rowley D."/>
            <person name="Buehler E."/>
            <person name="Dunn P."/>
            <person name="Gonzalez A."/>
            <person name="Kremenetskaia I."/>
            <person name="Kim C."/>
            <person name="Lenz C."/>
            <person name="Li J."/>
            <person name="Liu S."/>
            <person name="Luros S."/>
            <person name="Schwartz J."/>
            <person name="Shinn P."/>
            <person name="Toriumi M."/>
            <person name="Vysotskaia V.S."/>
            <person name="Walker M."/>
            <person name="Yu G."/>
            <person name="Ecker J."/>
            <person name="Theologis A."/>
            <person name="Davis R.W."/>
        </authorList>
    </citation>
    <scope>NUCLEOTIDE SEQUENCE</scope>
</reference>
<feature type="region of interest" description="Disordered" evidence="1">
    <location>
        <begin position="49"/>
        <end position="71"/>
    </location>
</feature>
<reference key="2">
    <citation type="journal article" date="2000" name="Nature">
        <title>Sequence and analysis of chromosome 1 of the plant Arabidopsis thaliana.</title>
        <authorList>
            <person name="Theologis A."/>
            <person name="Ecker J.R."/>
            <person name="Palm C.J."/>
            <person name="Federspiel N.A."/>
            <person name="Kaul S."/>
            <person name="White O."/>
            <person name="Alonso J."/>
            <person name="Altafi H."/>
            <person name="Araujo R."/>
            <person name="Bowman C.L."/>
            <person name="Brooks S.Y."/>
            <person name="Buehler E."/>
            <person name="Chan A."/>
            <person name="Chao Q."/>
            <person name="Chen H."/>
            <person name="Cheuk R.F."/>
            <person name="Chin C.W."/>
            <person name="Chung M.K."/>
            <person name="Conn L."/>
            <person name="Conway A.B."/>
            <person name="Conway A.R."/>
            <person name="Creasy T.H."/>
            <person name="Dewar K."/>
            <person name="Dunn P."/>
            <person name="Etgu P."/>
            <person name="Feldblyum T.V."/>
            <person name="Feng J."/>
            <person name="Fong B."/>
            <person name="Fujii C.Y."/>
            <person name="Gill J.E."/>
            <person name="Goldsmith A.D."/>
            <person name="Haas B."/>
            <person name="Hansen N.F."/>
            <person name="Hughes B."/>
            <person name="Huizar L."/>
            <person name="Hunter J.L."/>
            <person name="Jenkins J."/>
            <person name="Johnson-Hopson C."/>
            <person name="Khan S."/>
            <person name="Khaykin E."/>
            <person name="Kim C.J."/>
            <person name="Koo H.L."/>
            <person name="Kremenetskaia I."/>
            <person name="Kurtz D.B."/>
            <person name="Kwan A."/>
            <person name="Lam B."/>
            <person name="Langin-Hooper S."/>
            <person name="Lee A."/>
            <person name="Lee J.M."/>
            <person name="Lenz C.A."/>
            <person name="Li J.H."/>
            <person name="Li Y."/>
            <person name="Lin X."/>
            <person name="Liu S.X."/>
            <person name="Liu Z.A."/>
            <person name="Luros J.S."/>
            <person name="Maiti R."/>
            <person name="Marziali A."/>
            <person name="Militscher J."/>
            <person name="Miranda M."/>
            <person name="Nguyen M."/>
            <person name="Nierman W.C."/>
            <person name="Osborne B.I."/>
            <person name="Pai G."/>
            <person name="Peterson J."/>
            <person name="Pham P.K."/>
            <person name="Rizzo M."/>
            <person name="Rooney T."/>
            <person name="Rowley D."/>
            <person name="Sakano H."/>
            <person name="Salzberg S.L."/>
            <person name="Schwartz J.R."/>
            <person name="Shinn P."/>
            <person name="Southwick A.M."/>
            <person name="Sun H."/>
            <person name="Tallon L.J."/>
            <person name="Tambunga G."/>
            <person name="Toriumi M.J."/>
            <person name="Town C.D."/>
            <person name="Utterback T."/>
            <person name="Van Aken S."/>
            <person name="Vaysberg M."/>
            <person name="Vysotskaia V.S."/>
            <person name="Walker M."/>
            <person name="Wu D."/>
            <person name="Yu G."/>
            <person name="Fraser C.M."/>
            <person name="Venter J.C."/>
            <person name="Davis R.W."/>
        </authorList>
    </citation>
    <scope>NUCLEOTIDE SEQUENCE [LARGE SCALE GENOMIC DNA]</scope>
    <source>
        <strain>cv. Columbia</strain>
    </source>
</reference>
<evidence type="ECO:0000313" key="3">
    <source>
        <dbReference type="EMBL" id="AAD39307.1"/>
    </source>
</evidence>
<dbReference type="PIR" id="H86275">
    <property type="entry name" value="H86275"/>
</dbReference>
<dbReference type="ExpressionAtlas" id="Q9XI66">
    <property type="expression patterns" value="baseline and differential"/>
</dbReference>
<gene>
    <name evidence="3" type="primary">F7A19.30</name>
</gene>
<organism evidence="3">
    <name type="scientific">Arabidopsis thaliana</name>
    <name type="common">Mouse-ear cress</name>
    <dbReference type="NCBI Taxonomy" id="3702"/>
    <lineage>
        <taxon>Eukaryota</taxon>
        <taxon>Viridiplantae</taxon>
        <taxon>Streptophyta</taxon>
        <taxon>Embryophyta</taxon>
        <taxon>Tracheophyta</taxon>
        <taxon>Spermatophyta</taxon>
        <taxon>Magnoliopsida</taxon>
        <taxon>eudicotyledons</taxon>
        <taxon>Gunneridae</taxon>
        <taxon>Pentapetalae</taxon>
        <taxon>rosids</taxon>
        <taxon>malvids</taxon>
        <taxon>Brassicales</taxon>
        <taxon>Brassicaceae</taxon>
        <taxon>Camelineae</taxon>
        <taxon>Arabidopsis</taxon>
    </lineage>
</organism>
<dbReference type="GO" id="GO:0009507">
    <property type="term" value="C:chloroplast"/>
    <property type="evidence" value="ECO:0000314"/>
    <property type="project" value="TAIR"/>
</dbReference>
<evidence type="ECO:0000256" key="1">
    <source>
        <dbReference type="SAM" id="MobiDB-lite"/>
    </source>
</evidence>
<feature type="transmembrane region" description="Helical" evidence="2">
    <location>
        <begin position="92"/>
        <end position="114"/>
    </location>
</feature>
<name>Q9XI66_ARATH</name>
<dbReference type="EMBL" id="AC007576">
    <property type="protein sequence ID" value="AAD39307.1"/>
    <property type="molecule type" value="Genomic_DNA"/>
</dbReference>